<protein>
    <submittedName>
        <fullName evidence="1">High mobility group family</fullName>
    </submittedName>
</protein>
<comment type="caution">
    <text evidence="1">The sequence shown here is derived from an EMBL/GenBank/DDBJ whole genome shotgun (WGS) entry which is preliminary data.</text>
</comment>
<reference evidence="2" key="1">
    <citation type="journal article" date="2019" name="Curr. Biol.">
        <title>Genome Sequence of Striga asiatica Provides Insight into the Evolution of Plant Parasitism.</title>
        <authorList>
            <person name="Yoshida S."/>
            <person name="Kim S."/>
            <person name="Wafula E.K."/>
            <person name="Tanskanen J."/>
            <person name="Kim Y.M."/>
            <person name="Honaas L."/>
            <person name="Yang Z."/>
            <person name="Spallek T."/>
            <person name="Conn C.E."/>
            <person name="Ichihashi Y."/>
            <person name="Cheong K."/>
            <person name="Cui S."/>
            <person name="Der J.P."/>
            <person name="Gundlach H."/>
            <person name="Jiao Y."/>
            <person name="Hori C."/>
            <person name="Ishida J.K."/>
            <person name="Kasahara H."/>
            <person name="Kiba T."/>
            <person name="Kim M.S."/>
            <person name="Koo N."/>
            <person name="Laohavisit A."/>
            <person name="Lee Y.H."/>
            <person name="Lumba S."/>
            <person name="McCourt P."/>
            <person name="Mortimer J.C."/>
            <person name="Mutuku J.M."/>
            <person name="Nomura T."/>
            <person name="Sasaki-Sekimoto Y."/>
            <person name="Seto Y."/>
            <person name="Wang Y."/>
            <person name="Wakatake T."/>
            <person name="Sakakibara H."/>
            <person name="Demura T."/>
            <person name="Yamaguchi S."/>
            <person name="Yoneyama K."/>
            <person name="Manabe R.I."/>
            <person name="Nelson D.C."/>
            <person name="Schulman A.H."/>
            <person name="Timko M.P."/>
            <person name="dePamphilis C.W."/>
            <person name="Choi D."/>
            <person name="Shirasu K."/>
        </authorList>
    </citation>
    <scope>NUCLEOTIDE SEQUENCE [LARGE SCALE GENOMIC DNA]</scope>
    <source>
        <strain evidence="2">cv. UVA1</strain>
    </source>
</reference>
<organism evidence="1 2">
    <name type="scientific">Striga asiatica</name>
    <name type="common">Asiatic witchweed</name>
    <name type="synonym">Buchnera asiatica</name>
    <dbReference type="NCBI Taxonomy" id="4170"/>
    <lineage>
        <taxon>Eukaryota</taxon>
        <taxon>Viridiplantae</taxon>
        <taxon>Streptophyta</taxon>
        <taxon>Embryophyta</taxon>
        <taxon>Tracheophyta</taxon>
        <taxon>Spermatophyta</taxon>
        <taxon>Magnoliopsida</taxon>
        <taxon>eudicotyledons</taxon>
        <taxon>Gunneridae</taxon>
        <taxon>Pentapetalae</taxon>
        <taxon>asterids</taxon>
        <taxon>lamiids</taxon>
        <taxon>Lamiales</taxon>
        <taxon>Orobanchaceae</taxon>
        <taxon>Buchnereae</taxon>
        <taxon>Striga</taxon>
    </lineage>
</organism>
<accession>A0A5A7PWZ5</accession>
<dbReference type="AlphaFoldDB" id="A0A5A7PWZ5"/>
<dbReference type="PANTHER" id="PTHR46691">
    <property type="entry name" value="HIGH MOBILITY GROUP B PROTEIN 9"/>
    <property type="match status" value="1"/>
</dbReference>
<dbReference type="EMBL" id="BKCP01005361">
    <property type="protein sequence ID" value="GER37399.1"/>
    <property type="molecule type" value="Genomic_DNA"/>
</dbReference>
<gene>
    <name evidence="1" type="ORF">STAS_13808</name>
</gene>
<dbReference type="OrthoDB" id="338531at2759"/>
<name>A0A5A7PWZ5_STRAF</name>
<proteinExistence type="predicted"/>
<dbReference type="Gene3D" id="1.10.150.60">
    <property type="entry name" value="ARID DNA-binding domain"/>
    <property type="match status" value="1"/>
</dbReference>
<dbReference type="GO" id="GO:0003677">
    <property type="term" value="F:DNA binding"/>
    <property type="evidence" value="ECO:0007669"/>
    <property type="project" value="InterPro"/>
</dbReference>
<sequence length="321" mass="36065">MLQSAASHLQSIAGDGCEDAPAKTNHRLCRSAARRRCSHTVRRRRSQLVPLTIKSTIADTVLRHDQHQSVKMETVTAITDRLLYFSLRLLLSGVVDLEGGDVVLEVLAAEGSLSFGDYSALVRRVMNGRWWWLPSSWMVDEAAGNGAIDGGRRRRWWMAMKSRSICSDLVKPCLFGCYSGGMQRRAPASGSNRQLMSRRLCAYCICCAMLGSGDGGCSAFVAEQWSPAGRATSGRRRGRAEAVAGHMWCAQCVYVVRDKKWREISAVFDFCRTTRSASYALRKHYSTLLQHYELVYFFKLLAPTVYHTEHALEFQILIRKL</sequence>
<dbReference type="SUPFAM" id="SSF46774">
    <property type="entry name" value="ARID-like"/>
    <property type="match status" value="1"/>
</dbReference>
<evidence type="ECO:0000313" key="1">
    <source>
        <dbReference type="EMBL" id="GER37399.1"/>
    </source>
</evidence>
<evidence type="ECO:0000313" key="2">
    <source>
        <dbReference type="Proteomes" id="UP000325081"/>
    </source>
</evidence>
<dbReference type="Proteomes" id="UP000325081">
    <property type="component" value="Unassembled WGS sequence"/>
</dbReference>
<dbReference type="InterPro" id="IPR036431">
    <property type="entry name" value="ARID_dom_sf"/>
</dbReference>
<keyword evidence="2" id="KW-1185">Reference proteome</keyword>
<dbReference type="PANTHER" id="PTHR46691:SF1">
    <property type="entry name" value="AT-RICH INTERACTIVE DOMAIN-CONTAINING PROTEIN 2"/>
    <property type="match status" value="1"/>
</dbReference>